<accession>A0A165YGQ2</accession>
<protein>
    <submittedName>
        <fullName evidence="2">Uncharacterized protein</fullName>
    </submittedName>
</protein>
<keyword evidence="3" id="KW-1185">Reference proteome</keyword>
<sequence length="129" mass="14798">MDGVSFITVQAIHMGWSRTSTARLNSILQEAIISMNIDGWMRQIVFRSFTSILMPFLVFVTKSYLDSLRKSERHRRIAASADFYVHNDINMILLESTAWIYGGSWSVSSMPPIITLSKPDSLQWIRVLQ</sequence>
<proteinExistence type="predicted"/>
<reference evidence="2 3" key="1">
    <citation type="journal article" date="2016" name="Mol. Biol. Evol.">
        <title>Comparative Genomics of Early-Diverging Mushroom-Forming Fungi Provides Insights into the Origins of Lignocellulose Decay Capabilities.</title>
        <authorList>
            <person name="Nagy L.G."/>
            <person name="Riley R."/>
            <person name="Tritt A."/>
            <person name="Adam C."/>
            <person name="Daum C."/>
            <person name="Floudas D."/>
            <person name="Sun H."/>
            <person name="Yadav J.S."/>
            <person name="Pangilinan J."/>
            <person name="Larsson K.H."/>
            <person name="Matsuura K."/>
            <person name="Barry K."/>
            <person name="Labutti K."/>
            <person name="Kuo R."/>
            <person name="Ohm R.A."/>
            <person name="Bhattacharya S.S."/>
            <person name="Shirouzu T."/>
            <person name="Yoshinaga Y."/>
            <person name="Martin F.M."/>
            <person name="Grigoriev I.V."/>
            <person name="Hibbett D.S."/>
        </authorList>
    </citation>
    <scope>NUCLEOTIDE SEQUENCE [LARGE SCALE GENOMIC DNA]</scope>
    <source>
        <strain evidence="2 3">HHB10207 ss-3</strain>
    </source>
</reference>
<keyword evidence="1" id="KW-0472">Membrane</keyword>
<dbReference type="AlphaFoldDB" id="A0A165YGQ2"/>
<name>A0A165YGQ2_9AGAM</name>
<evidence type="ECO:0000256" key="1">
    <source>
        <dbReference type="SAM" id="Phobius"/>
    </source>
</evidence>
<feature type="transmembrane region" description="Helical" evidence="1">
    <location>
        <begin position="44"/>
        <end position="65"/>
    </location>
</feature>
<keyword evidence="1" id="KW-1133">Transmembrane helix</keyword>
<organism evidence="2 3">
    <name type="scientific">Sistotremastrum suecicum HHB10207 ss-3</name>
    <dbReference type="NCBI Taxonomy" id="1314776"/>
    <lineage>
        <taxon>Eukaryota</taxon>
        <taxon>Fungi</taxon>
        <taxon>Dikarya</taxon>
        <taxon>Basidiomycota</taxon>
        <taxon>Agaricomycotina</taxon>
        <taxon>Agaricomycetes</taxon>
        <taxon>Sistotremastrales</taxon>
        <taxon>Sistotremastraceae</taxon>
        <taxon>Sistotremastrum</taxon>
    </lineage>
</organism>
<dbReference type="EMBL" id="KV428256">
    <property type="protein sequence ID" value="KZT33230.1"/>
    <property type="molecule type" value="Genomic_DNA"/>
</dbReference>
<dbReference type="Proteomes" id="UP000076798">
    <property type="component" value="Unassembled WGS sequence"/>
</dbReference>
<evidence type="ECO:0000313" key="3">
    <source>
        <dbReference type="Proteomes" id="UP000076798"/>
    </source>
</evidence>
<keyword evidence="1" id="KW-0812">Transmembrane</keyword>
<evidence type="ECO:0000313" key="2">
    <source>
        <dbReference type="EMBL" id="KZT33230.1"/>
    </source>
</evidence>
<gene>
    <name evidence="2" type="ORF">SISSUDRAFT_433604</name>
</gene>